<dbReference type="EMBL" id="CP002198">
    <property type="protein sequence ID" value="ADN14726.1"/>
    <property type="molecule type" value="Genomic_DNA"/>
</dbReference>
<feature type="domain" description="Transposase putative helix-turn-helix" evidence="10">
    <location>
        <begin position="1"/>
        <end position="27"/>
    </location>
</feature>
<evidence type="ECO:0000256" key="5">
    <source>
        <dbReference type="ARBA" id="ARBA00022833"/>
    </source>
</evidence>
<evidence type="ECO:0000256" key="4">
    <source>
        <dbReference type="ARBA" id="ARBA00022723"/>
    </source>
</evidence>
<dbReference type="STRING" id="497965.Cyan7822_2763"/>
<sequence>MAKHAGIARFTYNWGLATWNDLYKSRLKPNIYLLKKFFNKHLKAEYAWIKEKGICQKITQYAFEHLGQAFSRFFQGIGEKPQFKKKGKHDSFTLDNGGKPLNVGGRSLKLPTIGWVKTYEALPHTTCKKFTISRTADEWFISFTYEQDKKPTNKEYEVVGVDLGVKTLATLSTGKVFPNQKHYKRNLNKLQKLSRSYSRKVKGSNNLLKAQIKLARYHAKIKNVRHDNLHKITTYIAKNHKLIVMEDLNVKGMLSLDKLSQSIADCGFYEFKRQLTYKADKFGSELLLASRWFPSSKTCSNCGCKKEKLLLSDRVFNCDSCGFSIDRDLNASINISRLAETTKPA</sequence>
<dbReference type="eggNOG" id="COG0675">
    <property type="taxonomic scope" value="Bacteria"/>
</dbReference>
<dbReference type="GO" id="GO:0032196">
    <property type="term" value="P:transposition"/>
    <property type="evidence" value="ECO:0007669"/>
    <property type="project" value="UniProtKB-KW"/>
</dbReference>
<evidence type="ECO:0000256" key="1">
    <source>
        <dbReference type="ARBA" id="ARBA00008761"/>
    </source>
</evidence>
<dbReference type="InterPro" id="IPR051399">
    <property type="entry name" value="RNA-guided_DNA_endo/Transpos"/>
</dbReference>
<comment type="similarity">
    <text evidence="2">In the N-terminal section; belongs to the transposase 2 family.</text>
</comment>
<dbReference type="InterPro" id="IPR001959">
    <property type="entry name" value="Transposase"/>
</dbReference>
<dbReference type="Pfam" id="PF07282">
    <property type="entry name" value="Cas12f1-like_TNB"/>
    <property type="match status" value="1"/>
</dbReference>
<keyword evidence="7" id="KW-0233">DNA recombination</keyword>
<keyword evidence="5" id="KW-0862">Zinc</keyword>
<comment type="similarity">
    <text evidence="1">In the C-terminal section; belongs to the transposase 35 family.</text>
</comment>
<evidence type="ECO:0000256" key="2">
    <source>
        <dbReference type="ARBA" id="ARBA00011044"/>
    </source>
</evidence>
<dbReference type="GO" id="GO:0006310">
    <property type="term" value="P:DNA recombination"/>
    <property type="evidence" value="ECO:0007669"/>
    <property type="project" value="UniProtKB-KW"/>
</dbReference>
<evidence type="ECO:0000259" key="10">
    <source>
        <dbReference type="Pfam" id="PF12323"/>
    </source>
</evidence>
<gene>
    <name evidence="11" type="ordered locus">Cyan7822_2763</name>
</gene>
<reference evidence="12" key="1">
    <citation type="journal article" date="2011" name="MBio">
        <title>Novel metabolic attributes of the genus Cyanothece, comprising a group of unicellular nitrogen-fixing Cyanobacteria.</title>
        <authorList>
            <person name="Bandyopadhyay A."/>
            <person name="Elvitigala T."/>
            <person name="Welsh E."/>
            <person name="Stockel J."/>
            <person name="Liberton M."/>
            <person name="Min H."/>
            <person name="Sherman L.A."/>
            <person name="Pakrasi H.B."/>
        </authorList>
    </citation>
    <scope>NUCLEOTIDE SEQUENCE [LARGE SCALE GENOMIC DNA]</scope>
    <source>
        <strain evidence="12">PCC 7822</strain>
    </source>
</reference>
<evidence type="ECO:0000313" key="12">
    <source>
        <dbReference type="Proteomes" id="UP000008206"/>
    </source>
</evidence>
<dbReference type="InterPro" id="IPR021027">
    <property type="entry name" value="Transposase_put_HTH"/>
</dbReference>
<dbReference type="PANTHER" id="PTHR30405:SF11">
    <property type="entry name" value="RNA-GUIDED DNA ENDONUCLEASE RV2885C-RELATED"/>
    <property type="match status" value="1"/>
</dbReference>
<organism evidence="11 12">
    <name type="scientific">Gloeothece verrucosa (strain PCC 7822)</name>
    <name type="common">Cyanothece sp. (strain PCC 7822)</name>
    <dbReference type="NCBI Taxonomy" id="497965"/>
    <lineage>
        <taxon>Bacteria</taxon>
        <taxon>Bacillati</taxon>
        <taxon>Cyanobacteriota</taxon>
        <taxon>Cyanophyceae</taxon>
        <taxon>Oscillatoriophycideae</taxon>
        <taxon>Chroococcales</taxon>
        <taxon>Aphanothecaceae</taxon>
        <taxon>Gloeothece</taxon>
        <taxon>Gloeothece verrucosa</taxon>
    </lineage>
</organism>
<keyword evidence="3" id="KW-0815">Transposition</keyword>
<proteinExistence type="inferred from homology"/>
<dbReference type="Pfam" id="PF01385">
    <property type="entry name" value="OrfB_IS605"/>
    <property type="match status" value="1"/>
</dbReference>
<dbReference type="InterPro" id="IPR010095">
    <property type="entry name" value="Cas12f1-like_TNB"/>
</dbReference>
<evidence type="ECO:0000256" key="3">
    <source>
        <dbReference type="ARBA" id="ARBA00022578"/>
    </source>
</evidence>
<dbReference type="KEGG" id="cyj:Cyan7822_2763"/>
<feature type="domain" description="Probable transposase IS891/IS1136/IS1341" evidence="8">
    <location>
        <begin position="143"/>
        <end position="254"/>
    </location>
</feature>
<dbReference type="AlphaFoldDB" id="E0U5L3"/>
<keyword evidence="6" id="KW-0238">DNA-binding</keyword>
<dbReference type="Proteomes" id="UP000008206">
    <property type="component" value="Chromosome"/>
</dbReference>
<evidence type="ECO:0000256" key="6">
    <source>
        <dbReference type="ARBA" id="ARBA00023125"/>
    </source>
</evidence>
<protein>
    <submittedName>
        <fullName evidence="11">Transposase, IS605 OrfB family</fullName>
    </submittedName>
</protein>
<dbReference type="NCBIfam" id="NF040570">
    <property type="entry name" value="guided_TnpB"/>
    <property type="match status" value="1"/>
</dbReference>
<feature type="domain" description="Cas12f1-like TNB" evidence="9">
    <location>
        <begin position="268"/>
        <end position="335"/>
    </location>
</feature>
<dbReference type="Pfam" id="PF12323">
    <property type="entry name" value="HTH_OrfB_IS605"/>
    <property type="match status" value="1"/>
</dbReference>
<dbReference type="GO" id="GO:0046872">
    <property type="term" value="F:metal ion binding"/>
    <property type="evidence" value="ECO:0007669"/>
    <property type="project" value="UniProtKB-KW"/>
</dbReference>
<keyword evidence="12" id="KW-1185">Reference proteome</keyword>
<dbReference type="NCBIfam" id="TIGR01766">
    <property type="entry name" value="IS200/IS605 family accessory protein TnpB-like domain"/>
    <property type="match status" value="1"/>
</dbReference>
<dbReference type="GO" id="GO:0003677">
    <property type="term" value="F:DNA binding"/>
    <property type="evidence" value="ECO:0007669"/>
    <property type="project" value="UniProtKB-KW"/>
</dbReference>
<evidence type="ECO:0000259" key="9">
    <source>
        <dbReference type="Pfam" id="PF07282"/>
    </source>
</evidence>
<evidence type="ECO:0000313" key="11">
    <source>
        <dbReference type="EMBL" id="ADN14726.1"/>
    </source>
</evidence>
<evidence type="ECO:0000259" key="8">
    <source>
        <dbReference type="Pfam" id="PF01385"/>
    </source>
</evidence>
<keyword evidence="4" id="KW-0479">Metal-binding</keyword>
<name>E0U5L3_GLOV7</name>
<dbReference type="PANTHER" id="PTHR30405">
    <property type="entry name" value="TRANSPOSASE"/>
    <property type="match status" value="1"/>
</dbReference>
<accession>E0U5L3</accession>
<evidence type="ECO:0000256" key="7">
    <source>
        <dbReference type="ARBA" id="ARBA00023172"/>
    </source>
</evidence>
<dbReference type="HOGENOM" id="CLU_032903_0_2_3"/>